<keyword evidence="4" id="KW-1185">Reference proteome</keyword>
<name>A0A8E0VDZ2_9TREM</name>
<organism evidence="3 4">
    <name type="scientific">Fasciolopsis buskii</name>
    <dbReference type="NCBI Taxonomy" id="27845"/>
    <lineage>
        <taxon>Eukaryota</taxon>
        <taxon>Metazoa</taxon>
        <taxon>Spiralia</taxon>
        <taxon>Lophotrochozoa</taxon>
        <taxon>Platyhelminthes</taxon>
        <taxon>Trematoda</taxon>
        <taxon>Digenea</taxon>
        <taxon>Plagiorchiida</taxon>
        <taxon>Echinostomata</taxon>
        <taxon>Echinostomatoidea</taxon>
        <taxon>Fasciolidae</taxon>
        <taxon>Fasciolopsis</taxon>
    </lineage>
</organism>
<keyword evidence="2" id="KW-1133">Transmembrane helix</keyword>
<evidence type="ECO:0000256" key="2">
    <source>
        <dbReference type="SAM" id="Phobius"/>
    </source>
</evidence>
<evidence type="ECO:0000313" key="4">
    <source>
        <dbReference type="Proteomes" id="UP000728185"/>
    </source>
</evidence>
<protein>
    <submittedName>
        <fullName evidence="3">Uncharacterized protein</fullName>
    </submittedName>
</protein>
<keyword evidence="2" id="KW-0472">Membrane</keyword>
<evidence type="ECO:0000313" key="3">
    <source>
        <dbReference type="EMBL" id="KAA0183817.1"/>
    </source>
</evidence>
<dbReference type="AlphaFoldDB" id="A0A8E0VDZ2"/>
<accession>A0A8E0VDZ2</accession>
<comment type="caution">
    <text evidence="3">The sequence shown here is derived from an EMBL/GenBank/DDBJ whole genome shotgun (WGS) entry which is preliminary data.</text>
</comment>
<dbReference type="OrthoDB" id="6241035at2759"/>
<feature type="compositionally biased region" description="Low complexity" evidence="1">
    <location>
        <begin position="7"/>
        <end position="19"/>
    </location>
</feature>
<dbReference type="EMBL" id="LUCM01011551">
    <property type="protein sequence ID" value="KAA0183817.1"/>
    <property type="molecule type" value="Genomic_DNA"/>
</dbReference>
<keyword evidence="2" id="KW-0812">Transmembrane</keyword>
<evidence type="ECO:0000256" key="1">
    <source>
        <dbReference type="SAM" id="MobiDB-lite"/>
    </source>
</evidence>
<proteinExistence type="predicted"/>
<sequence>MLPVPNPSSGSPGSRRSSSISTLGQTGLSTIIPLYSRAPIKKKRPAWKIVSNPWPPSTIYRRVLFVALFSSTIGSLVFLCATIHARWESVQFVYGQFFRFQSQFNLSQNRTTGSVDSRNFSVDFVAFQNGHLATANDVAILEKRHIRDPYTVENIWGMFLRLTEHPVSVTWTADTTTVALSRPRHSRAVLSPPLGKRRRLSMLEHIDDGDMLLKHDQLHEDDVAWVVMDFHAGIWSMCYESADIYDAHFVPHYYRLGKGSPIPPSCLSYLANNISDTKILCSQFFLSEYFVSHDPR</sequence>
<feature type="transmembrane region" description="Helical" evidence="2">
    <location>
        <begin position="59"/>
        <end position="79"/>
    </location>
</feature>
<feature type="region of interest" description="Disordered" evidence="1">
    <location>
        <begin position="1"/>
        <end position="22"/>
    </location>
</feature>
<gene>
    <name evidence="3" type="ORF">FBUS_03419</name>
</gene>
<dbReference type="Proteomes" id="UP000728185">
    <property type="component" value="Unassembled WGS sequence"/>
</dbReference>
<reference evidence="3" key="1">
    <citation type="submission" date="2019-05" db="EMBL/GenBank/DDBJ databases">
        <title>Annotation for the trematode Fasciolopsis buski.</title>
        <authorList>
            <person name="Choi Y.-J."/>
        </authorList>
    </citation>
    <scope>NUCLEOTIDE SEQUENCE</scope>
    <source>
        <strain evidence="3">HT</strain>
        <tissue evidence="3">Whole worm</tissue>
    </source>
</reference>